<reference evidence="2" key="1">
    <citation type="submission" date="2021-01" db="EMBL/GenBank/DDBJ databases">
        <authorList>
            <person name="Li R."/>
            <person name="Bekaert M."/>
        </authorList>
    </citation>
    <scope>NUCLEOTIDE SEQUENCE</scope>
    <source>
        <strain evidence="2">Farmed</strain>
    </source>
</reference>
<dbReference type="AlphaFoldDB" id="A0A812CYZ5"/>
<organism evidence="2 3">
    <name type="scientific">Acanthosepion pharaonis</name>
    <name type="common">Pharaoh cuttlefish</name>
    <name type="synonym">Sepia pharaonis</name>
    <dbReference type="NCBI Taxonomy" id="158019"/>
    <lineage>
        <taxon>Eukaryota</taxon>
        <taxon>Metazoa</taxon>
        <taxon>Spiralia</taxon>
        <taxon>Lophotrochozoa</taxon>
        <taxon>Mollusca</taxon>
        <taxon>Cephalopoda</taxon>
        <taxon>Coleoidea</taxon>
        <taxon>Decapodiformes</taxon>
        <taxon>Sepiida</taxon>
        <taxon>Sepiina</taxon>
        <taxon>Sepiidae</taxon>
        <taxon>Acanthosepion</taxon>
    </lineage>
</organism>
<evidence type="ECO:0000256" key="1">
    <source>
        <dbReference type="SAM" id="MobiDB-lite"/>
    </source>
</evidence>
<comment type="caution">
    <text evidence="2">The sequence shown here is derived from an EMBL/GenBank/DDBJ whole genome shotgun (WGS) entry which is preliminary data.</text>
</comment>
<gene>
    <name evidence="2" type="ORF">SPHA_46310</name>
</gene>
<accession>A0A812CYZ5</accession>
<dbReference type="EMBL" id="CAHIKZ030002445">
    <property type="protein sequence ID" value="CAE1287021.1"/>
    <property type="molecule type" value="Genomic_DNA"/>
</dbReference>
<feature type="region of interest" description="Disordered" evidence="1">
    <location>
        <begin position="521"/>
        <end position="547"/>
    </location>
</feature>
<sequence length="672" mass="77022">MLENKGKELNENNNPTFNFSSKCYSACFSPGKKGGTFDIDVGGKLIIPEGVLNKKDTITCGVISPDIRYAYAPKLSIDERLHSEIFRLETSINQLKNPIFLQIAYEEIDNRLFELNAQGLWSDEEEWVNVGFLTKQDEKQKVVELTLHQGGVFVVTYLPKKEKFELTPNGSLYTSRLCRFCTVRCPRKAVETTVFCSLKVIPVPPEKVAYCQETYPFKCADLLDCVEILDVSSNQTDDFRRPLTIKMPVPNESIQPNEKESEEVQDYEIAVVTKTPSDSEWNVLESTKISRRMVSFDVKRLGKFCVVKVKQGRFRRMKEAVAVLEDKIYKVAGCISLFTSFEDKIWTAAIACYPRKEAHYYEKEWEKQNFKKVNPLAKKEPEKTTYFDIPGKRFEYFKYNDPEFYDGLSWTIRVDGNLKLLNENDCRIVFYSTLKDNFYIFKIEPEYDTIRQLIAQVNVSPDGIKDEEERSKLTGLFTLDVKVEQVDAYFYVEPEEEEESKKLPKKKPSLKRTVSFPPIVTAKEPSKSKKGPGSTKARKYSMSSDPMERLTKSVRKANIIIRESRVLSGRSLMYLSKAVPNGLNLAIHLGLSESCITGLGFDALANGLNMSDITYKILLYWKRHQVNKYDVAVNQLALAFQQIGLSQVSNVIINQHNEGNEINKDCFAFMDL</sequence>
<proteinExistence type="predicted"/>
<protein>
    <recommendedName>
        <fullName evidence="4">Death domain-containing protein</fullName>
    </recommendedName>
</protein>
<dbReference type="Proteomes" id="UP000597762">
    <property type="component" value="Unassembled WGS sequence"/>
</dbReference>
<evidence type="ECO:0000313" key="2">
    <source>
        <dbReference type="EMBL" id="CAE1287021.1"/>
    </source>
</evidence>
<name>A0A812CYZ5_ACAPH</name>
<dbReference type="Gene3D" id="2.60.220.30">
    <property type="match status" value="1"/>
</dbReference>
<evidence type="ECO:0000313" key="3">
    <source>
        <dbReference type="Proteomes" id="UP000597762"/>
    </source>
</evidence>
<dbReference type="OrthoDB" id="6283740at2759"/>
<keyword evidence="3" id="KW-1185">Reference proteome</keyword>
<evidence type="ECO:0008006" key="4">
    <source>
        <dbReference type="Google" id="ProtNLM"/>
    </source>
</evidence>